<dbReference type="PROSITE" id="PS00211">
    <property type="entry name" value="ABC_TRANSPORTER_1"/>
    <property type="match status" value="1"/>
</dbReference>
<dbReference type="SMART" id="SM00382">
    <property type="entry name" value="AAA"/>
    <property type="match status" value="1"/>
</dbReference>
<dbReference type="Pfam" id="PF00005">
    <property type="entry name" value="ABC_tran"/>
    <property type="match status" value="1"/>
</dbReference>
<dbReference type="GO" id="GO:0005524">
    <property type="term" value="F:ATP binding"/>
    <property type="evidence" value="ECO:0007669"/>
    <property type="project" value="UniProtKB-KW"/>
</dbReference>
<dbReference type="PANTHER" id="PTHR42711">
    <property type="entry name" value="ABC TRANSPORTER ATP-BINDING PROTEIN"/>
    <property type="match status" value="1"/>
</dbReference>
<evidence type="ECO:0000313" key="8">
    <source>
        <dbReference type="Proteomes" id="UP001139971"/>
    </source>
</evidence>
<dbReference type="Proteomes" id="UP001139971">
    <property type="component" value="Unassembled WGS sequence"/>
</dbReference>
<dbReference type="GO" id="GO:0016887">
    <property type="term" value="F:ATP hydrolysis activity"/>
    <property type="evidence" value="ECO:0007669"/>
    <property type="project" value="InterPro"/>
</dbReference>
<dbReference type="InterPro" id="IPR017871">
    <property type="entry name" value="ABC_transporter-like_CS"/>
</dbReference>
<protein>
    <submittedName>
        <fullName evidence="7">ATP-binding cassette domain-containing protein</fullName>
    </submittedName>
</protein>
<keyword evidence="5 7" id="KW-0067">ATP-binding</keyword>
<comment type="caution">
    <text evidence="7">The sequence shown here is derived from an EMBL/GenBank/DDBJ whole genome shotgun (WGS) entry which is preliminary data.</text>
</comment>
<evidence type="ECO:0000256" key="2">
    <source>
        <dbReference type="ARBA" id="ARBA00022448"/>
    </source>
</evidence>
<dbReference type="RefSeq" id="WP_263542292.1">
    <property type="nucleotide sequence ID" value="NZ_JAOVZO020000019.1"/>
</dbReference>
<keyword evidence="2" id="KW-0813">Transport</keyword>
<comment type="similarity">
    <text evidence="1">Belongs to the ABC transporter superfamily.</text>
</comment>
<evidence type="ECO:0000313" key="7">
    <source>
        <dbReference type="EMBL" id="MDC8015035.1"/>
    </source>
</evidence>
<evidence type="ECO:0000256" key="5">
    <source>
        <dbReference type="ARBA" id="ARBA00022840"/>
    </source>
</evidence>
<keyword evidence="8" id="KW-1185">Reference proteome</keyword>
<dbReference type="PANTHER" id="PTHR42711:SF5">
    <property type="entry name" value="ABC TRANSPORTER ATP-BINDING PROTEIN NATA"/>
    <property type="match status" value="1"/>
</dbReference>
<dbReference type="InterPro" id="IPR050763">
    <property type="entry name" value="ABC_transporter_ATP-binding"/>
</dbReference>
<gene>
    <name evidence="7" type="ORF">OD750_021025</name>
</gene>
<evidence type="ECO:0000259" key="6">
    <source>
        <dbReference type="PROSITE" id="PS50893"/>
    </source>
</evidence>
<evidence type="ECO:0000256" key="3">
    <source>
        <dbReference type="ARBA" id="ARBA00022458"/>
    </source>
</evidence>
<reference evidence="7" key="1">
    <citation type="submission" date="2023-02" db="EMBL/GenBank/DDBJ databases">
        <title>Tahibacter soli sp. nov. isolated from soil.</title>
        <authorList>
            <person name="Baek J.H."/>
            <person name="Lee J.K."/>
            <person name="Choi D.G."/>
            <person name="Jeon C.O."/>
        </authorList>
    </citation>
    <scope>NUCLEOTIDE SEQUENCE</scope>
    <source>
        <strain evidence="7">BL</strain>
    </source>
</reference>
<dbReference type="EMBL" id="JAOVZO020000019">
    <property type="protein sequence ID" value="MDC8015035.1"/>
    <property type="molecule type" value="Genomic_DNA"/>
</dbReference>
<dbReference type="InterPro" id="IPR027417">
    <property type="entry name" value="P-loop_NTPase"/>
</dbReference>
<accession>A0A9X3YPE8</accession>
<dbReference type="SUPFAM" id="SSF52540">
    <property type="entry name" value="P-loop containing nucleoside triphosphate hydrolases"/>
    <property type="match status" value="1"/>
</dbReference>
<sequence length="312" mass="33118">MSAVQPLLAVDGVVKDYGTLRAVDRVSFALEPGKVVAVLGPNGSGKTSLFRMLVGFNRPDHGSIRYAAADGRVRDVAPPADLGYMPEERGLYPDAKVADVIAYFGQLRGVAEEAAHVRAVVLLKELDIPQHAGKRVKELSKGNQQKVQLAACLVNDPRLLVLDEPFSGLDPLNQESLLDYLAQVAGRGVGIVLSAHHLQLVERLADSALILSRGAVVAEHRGRSPQRASQRVAVELADVDGAVEAGLALERAGAAKTGAHTYEFNGEIGTDAAETIAALLRSRVLASLRAGEPSLRDAFFSALDGARKEALQ</sequence>
<feature type="domain" description="ABC transporter" evidence="6">
    <location>
        <begin position="8"/>
        <end position="238"/>
    </location>
</feature>
<keyword evidence="4" id="KW-0547">Nucleotide-binding</keyword>
<dbReference type="PROSITE" id="PS50893">
    <property type="entry name" value="ABC_TRANSPORTER_2"/>
    <property type="match status" value="1"/>
</dbReference>
<name>A0A9X3YPE8_9GAMM</name>
<dbReference type="InterPro" id="IPR003439">
    <property type="entry name" value="ABC_transporter-like_ATP-bd"/>
</dbReference>
<proteinExistence type="inferred from homology"/>
<evidence type="ECO:0000256" key="4">
    <source>
        <dbReference type="ARBA" id="ARBA00022741"/>
    </source>
</evidence>
<dbReference type="AlphaFoldDB" id="A0A9X3YPE8"/>
<organism evidence="7 8">
    <name type="scientific">Tahibacter soli</name>
    <dbReference type="NCBI Taxonomy" id="2983605"/>
    <lineage>
        <taxon>Bacteria</taxon>
        <taxon>Pseudomonadati</taxon>
        <taxon>Pseudomonadota</taxon>
        <taxon>Gammaproteobacteria</taxon>
        <taxon>Lysobacterales</taxon>
        <taxon>Rhodanobacteraceae</taxon>
        <taxon>Tahibacter</taxon>
    </lineage>
</organism>
<dbReference type="Gene3D" id="3.40.50.300">
    <property type="entry name" value="P-loop containing nucleotide triphosphate hydrolases"/>
    <property type="match status" value="1"/>
</dbReference>
<keyword evidence="3" id="KW-0536">Nodulation</keyword>
<dbReference type="InterPro" id="IPR003593">
    <property type="entry name" value="AAA+_ATPase"/>
</dbReference>
<evidence type="ECO:0000256" key="1">
    <source>
        <dbReference type="ARBA" id="ARBA00005417"/>
    </source>
</evidence>